<evidence type="ECO:0000313" key="4">
    <source>
        <dbReference type="EMBL" id="MBC5770220.1"/>
    </source>
</evidence>
<dbReference type="InterPro" id="IPR000182">
    <property type="entry name" value="GNAT_dom"/>
</dbReference>
<evidence type="ECO:0000259" key="3">
    <source>
        <dbReference type="PROSITE" id="PS51186"/>
    </source>
</evidence>
<feature type="domain" description="N-acetyltransferase" evidence="3">
    <location>
        <begin position="1"/>
        <end position="174"/>
    </location>
</feature>
<dbReference type="Gene3D" id="3.40.630.30">
    <property type="match status" value="1"/>
</dbReference>
<accession>A0A923MGE5</accession>
<protein>
    <submittedName>
        <fullName evidence="4">GNAT family N-acetyltransferase</fullName>
    </submittedName>
</protein>
<reference evidence="4" key="1">
    <citation type="submission" date="2020-08" db="EMBL/GenBank/DDBJ databases">
        <title>Genome public.</title>
        <authorList>
            <person name="Liu C."/>
            <person name="Sun Q."/>
        </authorList>
    </citation>
    <scope>NUCLEOTIDE SEQUENCE</scope>
    <source>
        <strain evidence="4">BX15</strain>
    </source>
</reference>
<dbReference type="RefSeq" id="WP_187014514.1">
    <property type="nucleotide sequence ID" value="NZ_JACOQI010000006.1"/>
</dbReference>
<dbReference type="Proteomes" id="UP000620327">
    <property type="component" value="Unassembled WGS sequence"/>
</dbReference>
<name>A0A923MGE5_9FIRM</name>
<dbReference type="AlphaFoldDB" id="A0A923MGE5"/>
<keyword evidence="1" id="KW-0808">Transferase</keyword>
<dbReference type="PANTHER" id="PTHR43877:SF2">
    <property type="entry name" value="AMINOALKYLPHOSPHONATE N-ACETYLTRANSFERASE-RELATED"/>
    <property type="match status" value="1"/>
</dbReference>
<sequence>MIRIAKESDLPAVAAVYEAILDHEDATGLHYTGWKRGAYPTTETARSIFNAGTLYVGVDEDGTVWGSMNLNGVQLPEYKNGGWSIPAEDDQVAVIHTLTIHPDRAGQGLARQMVAFAEDTARSQGKTVMRFDTGVSNAVSNHLYPAIGYRFAGTVDTFFMGYVHCPLNLYEKKL</sequence>
<dbReference type="SUPFAM" id="SSF55729">
    <property type="entry name" value="Acyl-CoA N-acyltransferases (Nat)"/>
    <property type="match status" value="1"/>
</dbReference>
<evidence type="ECO:0000256" key="2">
    <source>
        <dbReference type="ARBA" id="ARBA00023315"/>
    </source>
</evidence>
<evidence type="ECO:0000313" key="5">
    <source>
        <dbReference type="Proteomes" id="UP000620327"/>
    </source>
</evidence>
<dbReference type="CDD" id="cd04301">
    <property type="entry name" value="NAT_SF"/>
    <property type="match status" value="1"/>
</dbReference>
<dbReference type="InterPro" id="IPR050832">
    <property type="entry name" value="Bact_Acetyltransf"/>
</dbReference>
<keyword evidence="2" id="KW-0012">Acyltransferase</keyword>
<comment type="caution">
    <text evidence="4">The sequence shown here is derived from an EMBL/GenBank/DDBJ whole genome shotgun (WGS) entry which is preliminary data.</text>
</comment>
<dbReference type="EMBL" id="JACOQI010000006">
    <property type="protein sequence ID" value="MBC5770220.1"/>
    <property type="molecule type" value="Genomic_DNA"/>
</dbReference>
<dbReference type="GO" id="GO:0016747">
    <property type="term" value="F:acyltransferase activity, transferring groups other than amino-acyl groups"/>
    <property type="evidence" value="ECO:0007669"/>
    <property type="project" value="InterPro"/>
</dbReference>
<dbReference type="Pfam" id="PF00583">
    <property type="entry name" value="Acetyltransf_1"/>
    <property type="match status" value="1"/>
</dbReference>
<keyword evidence="5" id="KW-1185">Reference proteome</keyword>
<dbReference type="PANTHER" id="PTHR43877">
    <property type="entry name" value="AMINOALKYLPHOSPHONATE N-ACETYLTRANSFERASE-RELATED-RELATED"/>
    <property type="match status" value="1"/>
</dbReference>
<organism evidence="4 5">
    <name type="scientific">Dysosmobacter segnis</name>
    <dbReference type="NCBI Taxonomy" id="2763042"/>
    <lineage>
        <taxon>Bacteria</taxon>
        <taxon>Bacillati</taxon>
        <taxon>Bacillota</taxon>
        <taxon>Clostridia</taxon>
        <taxon>Eubacteriales</taxon>
        <taxon>Oscillospiraceae</taxon>
        <taxon>Dysosmobacter</taxon>
    </lineage>
</organism>
<dbReference type="InterPro" id="IPR016181">
    <property type="entry name" value="Acyl_CoA_acyltransferase"/>
</dbReference>
<gene>
    <name evidence="4" type="ORF">H8Z83_07780</name>
</gene>
<evidence type="ECO:0000256" key="1">
    <source>
        <dbReference type="ARBA" id="ARBA00022679"/>
    </source>
</evidence>
<dbReference type="PROSITE" id="PS51186">
    <property type="entry name" value="GNAT"/>
    <property type="match status" value="1"/>
</dbReference>
<proteinExistence type="predicted"/>